<dbReference type="PANTHER" id="PTHR34203:SF15">
    <property type="entry name" value="SLL1173 PROTEIN"/>
    <property type="match status" value="1"/>
</dbReference>
<name>A0A366F0T4_9HYPH</name>
<organism evidence="2 3">
    <name type="scientific">Roseiarcus fermentans</name>
    <dbReference type="NCBI Taxonomy" id="1473586"/>
    <lineage>
        <taxon>Bacteria</taxon>
        <taxon>Pseudomonadati</taxon>
        <taxon>Pseudomonadota</taxon>
        <taxon>Alphaproteobacteria</taxon>
        <taxon>Hyphomicrobiales</taxon>
        <taxon>Roseiarcaceae</taxon>
        <taxon>Roseiarcus</taxon>
    </lineage>
</organism>
<dbReference type="InterPro" id="IPR052514">
    <property type="entry name" value="SAM-dependent_MTase"/>
</dbReference>
<evidence type="ECO:0000313" key="2">
    <source>
        <dbReference type="EMBL" id="RBP07339.1"/>
    </source>
</evidence>
<dbReference type="InterPro" id="IPR029063">
    <property type="entry name" value="SAM-dependent_MTases_sf"/>
</dbReference>
<protein>
    <submittedName>
        <fullName evidence="2">FkbM family methyltransferase</fullName>
    </submittedName>
</protein>
<dbReference type="PANTHER" id="PTHR34203">
    <property type="entry name" value="METHYLTRANSFERASE, FKBM FAMILY PROTEIN"/>
    <property type="match status" value="1"/>
</dbReference>
<feature type="domain" description="Methyltransferase FkbM" evidence="1">
    <location>
        <begin position="73"/>
        <end position="214"/>
    </location>
</feature>
<evidence type="ECO:0000313" key="3">
    <source>
        <dbReference type="Proteomes" id="UP000253529"/>
    </source>
</evidence>
<reference evidence="2 3" key="1">
    <citation type="submission" date="2018-06" db="EMBL/GenBank/DDBJ databases">
        <title>Genomic Encyclopedia of Type Strains, Phase IV (KMG-IV): sequencing the most valuable type-strain genomes for metagenomic binning, comparative biology and taxonomic classification.</title>
        <authorList>
            <person name="Goeker M."/>
        </authorList>
    </citation>
    <scope>NUCLEOTIDE SEQUENCE [LARGE SCALE GENOMIC DNA]</scope>
    <source>
        <strain evidence="2 3">DSM 24875</strain>
    </source>
</reference>
<keyword evidence="2" id="KW-0808">Transferase</keyword>
<dbReference type="GO" id="GO:0032259">
    <property type="term" value="P:methylation"/>
    <property type="evidence" value="ECO:0007669"/>
    <property type="project" value="UniProtKB-KW"/>
</dbReference>
<dbReference type="AlphaFoldDB" id="A0A366F0T4"/>
<dbReference type="Pfam" id="PF05050">
    <property type="entry name" value="Methyltransf_21"/>
    <property type="match status" value="1"/>
</dbReference>
<dbReference type="InterPro" id="IPR006342">
    <property type="entry name" value="FkbM_mtfrase"/>
</dbReference>
<gene>
    <name evidence="2" type="ORF">DFR50_12864</name>
</gene>
<keyword evidence="2" id="KW-0489">Methyltransferase</keyword>
<dbReference type="Proteomes" id="UP000253529">
    <property type="component" value="Unassembled WGS sequence"/>
</dbReference>
<dbReference type="SUPFAM" id="SSF53335">
    <property type="entry name" value="S-adenosyl-L-methionine-dependent methyltransferases"/>
    <property type="match status" value="1"/>
</dbReference>
<proteinExistence type="predicted"/>
<dbReference type="Gene3D" id="3.40.50.150">
    <property type="entry name" value="Vaccinia Virus protein VP39"/>
    <property type="match status" value="1"/>
</dbReference>
<dbReference type="GO" id="GO:0008168">
    <property type="term" value="F:methyltransferase activity"/>
    <property type="evidence" value="ECO:0007669"/>
    <property type="project" value="UniProtKB-KW"/>
</dbReference>
<keyword evidence="3" id="KW-1185">Reference proteome</keyword>
<dbReference type="NCBIfam" id="TIGR01444">
    <property type="entry name" value="fkbM_fam"/>
    <property type="match status" value="1"/>
</dbReference>
<comment type="caution">
    <text evidence="2">The sequence shown here is derived from an EMBL/GenBank/DDBJ whole genome shotgun (WGS) entry which is preliminary data.</text>
</comment>
<sequence length="278" mass="31456">MRALHLSPAIYQHLYFFGSFDVNVTESAKFRIQHFGHYVENELFWAGYGAGRFEPMSMTVWATLCQEANFIADVGANTGVYALAAASVNPSARVVAVEPVRRIYDKLVKNLALNRFSIESFMVAASESDGEATLFDLESEHNYSSSLDQKMVAGLTYTKTTVRAARLDTLFDEIRLRNIDLIKVDVERHEPSVLRGMSQRLQRDRPTVLIEILDSDVRCAVADIIDGLDYRLFLIDELKGLRSCANLRIHSEPSSRGSRNYLICAPINLQKIMQYVYD</sequence>
<evidence type="ECO:0000259" key="1">
    <source>
        <dbReference type="Pfam" id="PF05050"/>
    </source>
</evidence>
<accession>A0A366F0T4</accession>
<dbReference type="EMBL" id="QNRK01000028">
    <property type="protein sequence ID" value="RBP07339.1"/>
    <property type="molecule type" value="Genomic_DNA"/>
</dbReference>